<proteinExistence type="predicted"/>
<dbReference type="InterPro" id="IPR058593">
    <property type="entry name" value="ARB_07466-like_C"/>
</dbReference>
<organism evidence="5 6">
    <name type="scientific">Nocardioides ginsengisegetis</name>
    <dbReference type="NCBI Taxonomy" id="661491"/>
    <lineage>
        <taxon>Bacteria</taxon>
        <taxon>Bacillati</taxon>
        <taxon>Actinomycetota</taxon>
        <taxon>Actinomycetes</taxon>
        <taxon>Propionibacteriales</taxon>
        <taxon>Nocardioidaceae</taxon>
        <taxon>Nocardioides</taxon>
    </lineage>
</organism>
<feature type="signal peptide" evidence="2">
    <location>
        <begin position="1"/>
        <end position="25"/>
    </location>
</feature>
<dbReference type="Pfam" id="PF01551">
    <property type="entry name" value="Peptidase_M23"/>
    <property type="match status" value="1"/>
</dbReference>
<dbReference type="InterPro" id="IPR050570">
    <property type="entry name" value="Cell_wall_metabolism_enzyme"/>
</dbReference>
<keyword evidence="1 2" id="KW-0732">Signal</keyword>
<dbReference type="InterPro" id="IPR011055">
    <property type="entry name" value="Dup_hybrid_motif"/>
</dbReference>
<dbReference type="Gene3D" id="2.70.70.10">
    <property type="entry name" value="Glucose Permease (Domain IIA)"/>
    <property type="match status" value="1"/>
</dbReference>
<evidence type="ECO:0000313" key="6">
    <source>
        <dbReference type="Proteomes" id="UP000580910"/>
    </source>
</evidence>
<evidence type="ECO:0000259" key="4">
    <source>
        <dbReference type="Pfam" id="PF26571"/>
    </source>
</evidence>
<gene>
    <name evidence="5" type="ORF">FB382_001504</name>
</gene>
<feature type="chain" id="PRO_5038831545" evidence="2">
    <location>
        <begin position="26"/>
        <end position="532"/>
    </location>
</feature>
<dbReference type="EMBL" id="JACGXA010000001">
    <property type="protein sequence ID" value="MBA8803213.1"/>
    <property type="molecule type" value="Genomic_DNA"/>
</dbReference>
<comment type="caution">
    <text evidence="5">The sequence shown here is derived from an EMBL/GenBank/DDBJ whole genome shotgun (WGS) entry which is preliminary data.</text>
</comment>
<name>A0A7W3IYV9_9ACTN</name>
<dbReference type="AlphaFoldDB" id="A0A7W3IYV9"/>
<dbReference type="RefSeq" id="WP_182538054.1">
    <property type="nucleotide sequence ID" value="NZ_JACGXA010000001.1"/>
</dbReference>
<feature type="domain" description="M23ase beta-sheet core" evidence="3">
    <location>
        <begin position="256"/>
        <end position="356"/>
    </location>
</feature>
<keyword evidence="6" id="KW-1185">Reference proteome</keyword>
<dbReference type="GO" id="GO:0004222">
    <property type="term" value="F:metalloendopeptidase activity"/>
    <property type="evidence" value="ECO:0007669"/>
    <property type="project" value="TreeGrafter"/>
</dbReference>
<dbReference type="PANTHER" id="PTHR21666:SF289">
    <property type="entry name" value="L-ALA--D-GLU ENDOPEPTIDASE"/>
    <property type="match status" value="1"/>
</dbReference>
<dbReference type="InterPro" id="IPR016047">
    <property type="entry name" value="M23ase_b-sheet_dom"/>
</dbReference>
<evidence type="ECO:0000256" key="2">
    <source>
        <dbReference type="SAM" id="SignalP"/>
    </source>
</evidence>
<dbReference type="CDD" id="cd12797">
    <property type="entry name" value="M23_peptidase"/>
    <property type="match status" value="1"/>
</dbReference>
<dbReference type="PANTHER" id="PTHR21666">
    <property type="entry name" value="PEPTIDASE-RELATED"/>
    <property type="match status" value="1"/>
</dbReference>
<protein>
    <submittedName>
        <fullName evidence="5">Murein DD-endopeptidase MepM/ murein hydrolase activator NlpD</fullName>
    </submittedName>
</protein>
<evidence type="ECO:0000313" key="5">
    <source>
        <dbReference type="EMBL" id="MBA8803213.1"/>
    </source>
</evidence>
<reference evidence="5 6" key="1">
    <citation type="submission" date="2020-07" db="EMBL/GenBank/DDBJ databases">
        <title>Sequencing the genomes of 1000 actinobacteria strains.</title>
        <authorList>
            <person name="Klenk H.-P."/>
        </authorList>
    </citation>
    <scope>NUCLEOTIDE SEQUENCE [LARGE SCALE GENOMIC DNA]</scope>
    <source>
        <strain evidence="5 6">DSM 21349</strain>
    </source>
</reference>
<dbReference type="Proteomes" id="UP000580910">
    <property type="component" value="Unassembled WGS sequence"/>
</dbReference>
<dbReference type="SUPFAM" id="SSF51261">
    <property type="entry name" value="Duplicated hybrid motif"/>
    <property type="match status" value="1"/>
</dbReference>
<dbReference type="Pfam" id="PF26571">
    <property type="entry name" value="VldE"/>
    <property type="match status" value="1"/>
</dbReference>
<evidence type="ECO:0000256" key="1">
    <source>
        <dbReference type="ARBA" id="ARBA00022729"/>
    </source>
</evidence>
<feature type="domain" description="ARB-07466-like C-terminal" evidence="4">
    <location>
        <begin position="408"/>
        <end position="513"/>
    </location>
</feature>
<sequence length="532" mass="55144">MSKAAVGLGLLVLLFGPASALLSLAAVLNPAAQASCRPKTAITVGAVPDHLLATTTGGVAVRLQRTQLQRAATTVSVGLAAGAGRDGVEVALMAALTESSLRMLSNAAAYPESATLPNDGDGSDHDSLGMFQMRPSTGWGTVRQLMEPDYQARAFFGGLGGPNHGSPRGLLDIPGWRQLAPAAAAQAVEVSAYPDRYATYEPVAEAILRALTSSAGGGPLPGGESTRVVFPLPAGTWHRTDAFGPRTDPVTGQPSLHTGVDYAAPAGTPILAVADGRVVFAGAVPSGYAHLILIQHRLGGREVVSGYAHMYAEGIGVREGQSVTAGQQIGVVGADGKATGPHLHFEIRPGGPDATPIDPEPWLASHGAANLSGAATAPAAGCPGSSMADATAYPGGNPDRMVDDPTSNGQITARTAYVLAQVRRRFPSTSWACWRAGSSRSEHPQGRACDGTFGNSIGQAATGHALELGWQVTNWLKENARTLGIEYLIWQGRIWSVARASEGWRPYDGGGLHDPHTVTGGHYDHLHWTCAR</sequence>
<accession>A0A7W3IYV9</accession>
<evidence type="ECO:0000259" key="3">
    <source>
        <dbReference type="Pfam" id="PF01551"/>
    </source>
</evidence>
<keyword evidence="5" id="KW-0378">Hydrolase</keyword>